<sequence>MKNLFVLLILSLLQILKYSSSFTISCNFNSDRNWITIGRVYTCMTYIVLESSNAVTNVTGTHLPGFNNSNVKVIEAFGNNTLSFFPRNFSQHFPNLIGITLKNTTIETLYGDEIDEYGELFEWFAFGHSNLITISSNLFMKTPNVVSIFFFNTKLEHVGHNLFTPLNITQLKHMNFQENICINQIASSQTQITTLINTLQIQCPFENENLSTTTTTTSITETTTQITTTESSTCIEGNIDDFVCELNENFENEIKNLKEDLNLKTLKINELKNELQWIKEELLRLTTHPCACK</sequence>
<comment type="caution">
    <text evidence="3">The sequence shown here is derived from an EMBL/GenBank/DDBJ whole genome shotgun (WGS) entry which is preliminary data.</text>
</comment>
<name>A0A9J6BAF1_POLVA</name>
<dbReference type="AlphaFoldDB" id="A0A9J6BAF1"/>
<evidence type="ECO:0000313" key="3">
    <source>
        <dbReference type="EMBL" id="KAG5666669.1"/>
    </source>
</evidence>
<keyword evidence="4" id="KW-1185">Reference proteome</keyword>
<protein>
    <submittedName>
        <fullName evidence="3">Uncharacterized protein</fullName>
    </submittedName>
</protein>
<feature type="coiled-coil region" evidence="1">
    <location>
        <begin position="247"/>
        <end position="288"/>
    </location>
</feature>
<evidence type="ECO:0000256" key="2">
    <source>
        <dbReference type="SAM" id="SignalP"/>
    </source>
</evidence>
<feature type="chain" id="PRO_5039933340" evidence="2">
    <location>
        <begin position="22"/>
        <end position="293"/>
    </location>
</feature>
<dbReference type="EMBL" id="JADBJN010000004">
    <property type="protein sequence ID" value="KAG5666669.1"/>
    <property type="molecule type" value="Genomic_DNA"/>
</dbReference>
<accession>A0A9J6BAF1</accession>
<reference evidence="3" key="1">
    <citation type="submission" date="2021-03" db="EMBL/GenBank/DDBJ databases">
        <title>Chromosome level genome of the anhydrobiotic midge Polypedilum vanderplanki.</title>
        <authorList>
            <person name="Yoshida Y."/>
            <person name="Kikawada T."/>
            <person name="Gusev O."/>
        </authorList>
    </citation>
    <scope>NUCLEOTIDE SEQUENCE</scope>
    <source>
        <strain evidence="3">NIAS01</strain>
        <tissue evidence="3">Whole body or cell culture</tissue>
    </source>
</reference>
<keyword evidence="2" id="KW-0732">Signal</keyword>
<organism evidence="3 4">
    <name type="scientific">Polypedilum vanderplanki</name>
    <name type="common">Sleeping chironomid midge</name>
    <dbReference type="NCBI Taxonomy" id="319348"/>
    <lineage>
        <taxon>Eukaryota</taxon>
        <taxon>Metazoa</taxon>
        <taxon>Ecdysozoa</taxon>
        <taxon>Arthropoda</taxon>
        <taxon>Hexapoda</taxon>
        <taxon>Insecta</taxon>
        <taxon>Pterygota</taxon>
        <taxon>Neoptera</taxon>
        <taxon>Endopterygota</taxon>
        <taxon>Diptera</taxon>
        <taxon>Nematocera</taxon>
        <taxon>Chironomoidea</taxon>
        <taxon>Chironomidae</taxon>
        <taxon>Chironominae</taxon>
        <taxon>Polypedilum</taxon>
        <taxon>Polypedilum</taxon>
    </lineage>
</organism>
<gene>
    <name evidence="3" type="ORF">PVAND_014684</name>
</gene>
<dbReference type="SUPFAM" id="SSF52058">
    <property type="entry name" value="L domain-like"/>
    <property type="match status" value="1"/>
</dbReference>
<proteinExistence type="predicted"/>
<evidence type="ECO:0000256" key="1">
    <source>
        <dbReference type="SAM" id="Coils"/>
    </source>
</evidence>
<feature type="signal peptide" evidence="2">
    <location>
        <begin position="1"/>
        <end position="21"/>
    </location>
</feature>
<dbReference type="Proteomes" id="UP001107558">
    <property type="component" value="Chromosome 4"/>
</dbReference>
<evidence type="ECO:0000313" key="4">
    <source>
        <dbReference type="Proteomes" id="UP001107558"/>
    </source>
</evidence>
<keyword evidence="1" id="KW-0175">Coiled coil</keyword>